<reference evidence="2 3" key="1">
    <citation type="submission" date="2017-11" db="EMBL/GenBank/DDBJ databases">
        <title>Genome sequence of Entomoplasma freundtii BARC 318 (ATCC 51999).</title>
        <authorList>
            <person name="Lo W.-S."/>
            <person name="Gasparich G.E."/>
            <person name="Kuo C.-H."/>
        </authorList>
    </citation>
    <scope>NUCLEOTIDE SEQUENCE [LARGE SCALE GENOMIC DNA]</scope>
    <source>
        <strain evidence="2 3">BARC 318</strain>
    </source>
</reference>
<keyword evidence="3" id="KW-1185">Reference proteome</keyword>
<dbReference type="InterPro" id="IPR058660">
    <property type="entry name" value="WHD_DnaB"/>
</dbReference>
<dbReference type="Proteomes" id="UP000232222">
    <property type="component" value="Chromosome"/>
</dbReference>
<feature type="domain" description="Replicative helicase loading/DNA remodeling protein DnaB N-terminal winged helix" evidence="1">
    <location>
        <begin position="7"/>
        <end position="210"/>
    </location>
</feature>
<evidence type="ECO:0000313" key="2">
    <source>
        <dbReference type="EMBL" id="ATZ16454.1"/>
    </source>
</evidence>
<dbReference type="AlphaFoldDB" id="A0A2K8NRR3"/>
<organism evidence="2 3">
    <name type="scientific">Entomoplasma freundtii</name>
    <dbReference type="NCBI Taxonomy" id="74700"/>
    <lineage>
        <taxon>Bacteria</taxon>
        <taxon>Bacillati</taxon>
        <taxon>Mycoplasmatota</taxon>
        <taxon>Mollicutes</taxon>
        <taxon>Entomoplasmatales</taxon>
        <taxon>Entomoplasmataceae</taxon>
        <taxon>Entomoplasma</taxon>
    </lineage>
</organism>
<protein>
    <submittedName>
        <fullName evidence="2">Chromosome replication initiation and membrane attachment protein</fullName>
    </submittedName>
</protein>
<evidence type="ECO:0000313" key="3">
    <source>
        <dbReference type="Proteomes" id="UP000232222"/>
    </source>
</evidence>
<dbReference type="KEGG" id="efr:EFREU_v1c04280"/>
<dbReference type="EMBL" id="CP024962">
    <property type="protein sequence ID" value="ATZ16454.1"/>
    <property type="molecule type" value="Genomic_DNA"/>
</dbReference>
<name>A0A2K8NRR3_9MOLU</name>
<dbReference type="Pfam" id="PF25888">
    <property type="entry name" value="WHD_DnaB"/>
    <property type="match status" value="1"/>
</dbReference>
<sequence length="396" mass="46602">MEKEEFQYSLVNKDGGQFKDWSFFLSLYTPIVGPQATALYFSLVNEEAILRHLNYPRFELTRLYQITSINEKSFNESIKKLESLKLVKTKISRNKKLKRFELFAPLEPNEFFANEIFEKTLLTKIGLENVEALKFIFKEKSDIDVEEDFEDITATFEDVFPEELRNMTQTTTMETNINNLRSSKRTLFEKMFNLKSLNDRLKKANVNLNYNASKNKRAFNWALSLYNFNEEDFAKLIIESYDKTKQGLDFKYFQNGVETFVLKQKQKISKGLEATQKLTDLTLTPENWAQNFLQQPLDLNFYKLLKKFREDYQFDNETINALMDFSCFVNQGKVIPNYLYKVADTVVEHQMGESKIIIRYLNDLKSQKQVKVPLEPTFNQSAIPTYDEVMNLVSKI</sequence>
<dbReference type="RefSeq" id="WP_100609439.1">
    <property type="nucleotide sequence ID" value="NZ_CP024962.1"/>
</dbReference>
<gene>
    <name evidence="2" type="primary">dnaB</name>
    <name evidence="2" type="ORF">EFREU_v1c04280</name>
</gene>
<proteinExistence type="predicted"/>
<evidence type="ECO:0000259" key="1">
    <source>
        <dbReference type="Pfam" id="PF25888"/>
    </source>
</evidence>
<accession>A0A2K8NRR3</accession>